<dbReference type="InterPro" id="IPR013561">
    <property type="entry name" value="FilR1_middle_dom"/>
</dbReference>
<sequence length="250" mass="27897">MDDEDITEIVKRAPILDALRDEPCGANELEERLSFSRSTIHRATNSLADQGLIEKRDGKFELTSFGRIVGGRLADCRRDLDTADRLAPFLEAVEPGAEIPLGRFADATVTRPRAGQAHFAVKRLSDLMAESGSLRAFSAVVSPIYVDICCREARDGADVRAIFDRQVVDILFDEYASEAREAIDAGDLEVLIHDDCPFELFLFDDRMGMTAHDEDGNGTLFVETDDPDAYEWAESLFREYESEAEFATVF</sequence>
<dbReference type="Pfam" id="PF08350">
    <property type="entry name" value="FilR1_middle"/>
    <property type="match status" value="1"/>
</dbReference>
<name>A0ABD5RZT4_9EURY</name>
<evidence type="ECO:0000313" key="4">
    <source>
        <dbReference type="Proteomes" id="UP001596328"/>
    </source>
</evidence>
<dbReference type="CDD" id="cd00090">
    <property type="entry name" value="HTH_ARSR"/>
    <property type="match status" value="1"/>
</dbReference>
<dbReference type="InterPro" id="IPR011991">
    <property type="entry name" value="ArsR-like_HTH"/>
</dbReference>
<feature type="domain" description="Methanogenesis regulatory protein FilR1 middle" evidence="1">
    <location>
        <begin position="120"/>
        <end position="242"/>
    </location>
</feature>
<accession>A0ABD5RZT4</accession>
<dbReference type="EMBL" id="JBHSWU010000328">
    <property type="protein sequence ID" value="MFC6724934.1"/>
    <property type="molecule type" value="Genomic_DNA"/>
</dbReference>
<keyword evidence="4" id="KW-1185">Reference proteome</keyword>
<comment type="caution">
    <text evidence="3">The sequence shown here is derived from an EMBL/GenBank/DDBJ whole genome shotgun (WGS) entry which is preliminary data.</text>
</comment>
<dbReference type="InterPro" id="IPR036390">
    <property type="entry name" value="WH_DNA-bd_sf"/>
</dbReference>
<dbReference type="Proteomes" id="UP001596328">
    <property type="component" value="Unassembled WGS sequence"/>
</dbReference>
<evidence type="ECO:0000259" key="1">
    <source>
        <dbReference type="Pfam" id="PF08350"/>
    </source>
</evidence>
<gene>
    <name evidence="3" type="ORF">ACFQE1_11235</name>
</gene>
<dbReference type="Pfam" id="PF25213">
    <property type="entry name" value="HVO_A0261_N"/>
    <property type="match status" value="1"/>
</dbReference>
<protein>
    <submittedName>
        <fullName evidence="3">Helix-turn-helix transcriptional regulator</fullName>
    </submittedName>
</protein>
<organism evidence="3 4">
    <name type="scientific">Halobium palmae</name>
    <dbReference type="NCBI Taxonomy" id="1776492"/>
    <lineage>
        <taxon>Archaea</taxon>
        <taxon>Methanobacteriati</taxon>
        <taxon>Methanobacteriota</taxon>
        <taxon>Stenosarchaea group</taxon>
        <taxon>Halobacteria</taxon>
        <taxon>Halobacteriales</taxon>
        <taxon>Haloferacaceae</taxon>
        <taxon>Halobium</taxon>
    </lineage>
</organism>
<reference evidence="3 4" key="1">
    <citation type="journal article" date="2019" name="Int. J. Syst. Evol. Microbiol.">
        <title>The Global Catalogue of Microorganisms (GCM) 10K type strain sequencing project: providing services to taxonomists for standard genome sequencing and annotation.</title>
        <authorList>
            <consortium name="The Broad Institute Genomics Platform"/>
            <consortium name="The Broad Institute Genome Sequencing Center for Infectious Disease"/>
            <person name="Wu L."/>
            <person name="Ma J."/>
        </authorList>
    </citation>
    <scope>NUCLEOTIDE SEQUENCE [LARGE SCALE GENOMIC DNA]</scope>
    <source>
        <strain evidence="3 4">NBRC 111368</strain>
    </source>
</reference>
<dbReference type="Gene3D" id="1.10.10.10">
    <property type="entry name" value="Winged helix-like DNA-binding domain superfamily/Winged helix DNA-binding domain"/>
    <property type="match status" value="1"/>
</dbReference>
<dbReference type="InterPro" id="IPR036388">
    <property type="entry name" value="WH-like_DNA-bd_sf"/>
</dbReference>
<dbReference type="AlphaFoldDB" id="A0ABD5RZT4"/>
<dbReference type="InterPro" id="IPR057527">
    <property type="entry name" value="HVO_A0261-like_N"/>
</dbReference>
<proteinExistence type="predicted"/>
<evidence type="ECO:0000259" key="2">
    <source>
        <dbReference type="Pfam" id="PF25213"/>
    </source>
</evidence>
<feature type="domain" description="HVO-A0261-like N-terminal" evidence="2">
    <location>
        <begin position="4"/>
        <end position="85"/>
    </location>
</feature>
<dbReference type="SUPFAM" id="SSF46785">
    <property type="entry name" value="Winged helix' DNA-binding domain"/>
    <property type="match status" value="1"/>
</dbReference>
<evidence type="ECO:0000313" key="3">
    <source>
        <dbReference type="EMBL" id="MFC6724934.1"/>
    </source>
</evidence>